<feature type="region of interest" description="Disordered" evidence="1">
    <location>
        <begin position="298"/>
        <end position="369"/>
    </location>
</feature>
<name>A0ABQ9IEG2_9NEOP</name>
<gene>
    <name evidence="2" type="ORF">PR048_000033</name>
</gene>
<evidence type="ECO:0000313" key="3">
    <source>
        <dbReference type="Proteomes" id="UP001159363"/>
    </source>
</evidence>
<evidence type="ECO:0000256" key="1">
    <source>
        <dbReference type="SAM" id="MobiDB-lite"/>
    </source>
</evidence>
<feature type="region of interest" description="Disordered" evidence="1">
    <location>
        <begin position="140"/>
        <end position="171"/>
    </location>
</feature>
<feature type="compositionally biased region" description="Basic and acidic residues" evidence="1">
    <location>
        <begin position="326"/>
        <end position="352"/>
    </location>
</feature>
<comment type="caution">
    <text evidence="2">The sequence shown here is derived from an EMBL/GenBank/DDBJ whole genome shotgun (WGS) entry which is preliminary data.</text>
</comment>
<accession>A0ABQ9IEG2</accession>
<protein>
    <submittedName>
        <fullName evidence="2">Uncharacterized protein</fullName>
    </submittedName>
</protein>
<evidence type="ECO:0000313" key="2">
    <source>
        <dbReference type="EMBL" id="KAJ8894726.1"/>
    </source>
</evidence>
<dbReference type="Proteomes" id="UP001159363">
    <property type="component" value="Chromosome 1"/>
</dbReference>
<reference evidence="2 3" key="1">
    <citation type="submission" date="2023-02" db="EMBL/GenBank/DDBJ databases">
        <title>LHISI_Scaffold_Assembly.</title>
        <authorList>
            <person name="Stuart O.P."/>
            <person name="Cleave R."/>
            <person name="Magrath M.J.L."/>
            <person name="Mikheyev A.S."/>
        </authorList>
    </citation>
    <scope>NUCLEOTIDE SEQUENCE [LARGE SCALE GENOMIC DNA]</scope>
    <source>
        <strain evidence="2">Daus_M_001</strain>
        <tissue evidence="2">Leg muscle</tissue>
    </source>
</reference>
<sequence length="457" mass="49650">MCVWRGEGGKFGWEHAVVGSSGVRATGRPAASIVSNAATSAHDKSRDRLTANCRFWPSSAVPPCAVLLETKISKFSLPRGRAGVEPRTGKLDGDELSRYSLELWLTRTGSCRACRSSRPPQGDNTLPLFSTTLHPHDFCSGYQSNGHAASPHPSPSTVDSPSLEPPLSRALFKPRPGAAQLVMGRMEQRRNARAGETGAPLENPPISGGVVRHDSHLRKFGERANRLGTAAREWPGRGLNPSNRLGTAAREWPGRGLNPSNRLGTAAREWPGRGLNPVHLGGKREIIIHYWAIVASRSTRAQHRRPDSDKPAAIPASPRLRTSHSIPEKIDADSSRRLSPEFPLDCRAEKTRRPAVSSSAIPTCENPGVTRPGIEPRSGWWEASSLTARQQRPLELSECRVDTRLSPDLRTSESGRTISLVGGFSRGSPITPALAFWRCSIITSPSQVLKPPMLRAV</sequence>
<keyword evidence="3" id="KW-1185">Reference proteome</keyword>
<organism evidence="2 3">
    <name type="scientific">Dryococelus australis</name>
    <dbReference type="NCBI Taxonomy" id="614101"/>
    <lineage>
        <taxon>Eukaryota</taxon>
        <taxon>Metazoa</taxon>
        <taxon>Ecdysozoa</taxon>
        <taxon>Arthropoda</taxon>
        <taxon>Hexapoda</taxon>
        <taxon>Insecta</taxon>
        <taxon>Pterygota</taxon>
        <taxon>Neoptera</taxon>
        <taxon>Polyneoptera</taxon>
        <taxon>Phasmatodea</taxon>
        <taxon>Verophasmatodea</taxon>
        <taxon>Anareolatae</taxon>
        <taxon>Phasmatidae</taxon>
        <taxon>Eurycanthinae</taxon>
        <taxon>Dryococelus</taxon>
    </lineage>
</organism>
<proteinExistence type="predicted"/>
<dbReference type="EMBL" id="JARBHB010000001">
    <property type="protein sequence ID" value="KAJ8894726.1"/>
    <property type="molecule type" value="Genomic_DNA"/>
</dbReference>